<evidence type="ECO:0000313" key="1">
    <source>
        <dbReference type="EMBL" id="KAH6925631.1"/>
    </source>
</evidence>
<proteinExistence type="predicted"/>
<accession>A0ACB7RUZ4</accession>
<dbReference type="Proteomes" id="UP000821845">
    <property type="component" value="Chromosome 7"/>
</dbReference>
<dbReference type="EMBL" id="CM023487">
    <property type="protein sequence ID" value="KAH6925631.1"/>
    <property type="molecule type" value="Genomic_DNA"/>
</dbReference>
<evidence type="ECO:0000313" key="2">
    <source>
        <dbReference type="Proteomes" id="UP000821845"/>
    </source>
</evidence>
<reference evidence="1" key="1">
    <citation type="submission" date="2020-05" db="EMBL/GenBank/DDBJ databases">
        <title>Large-scale comparative analyses of tick genomes elucidate their genetic diversity and vector capacities.</title>
        <authorList>
            <person name="Jia N."/>
            <person name="Wang J."/>
            <person name="Shi W."/>
            <person name="Du L."/>
            <person name="Sun Y."/>
            <person name="Zhan W."/>
            <person name="Jiang J."/>
            <person name="Wang Q."/>
            <person name="Zhang B."/>
            <person name="Ji P."/>
            <person name="Sakyi L.B."/>
            <person name="Cui X."/>
            <person name="Yuan T."/>
            <person name="Jiang B."/>
            <person name="Yang W."/>
            <person name="Lam T.T.-Y."/>
            <person name="Chang Q."/>
            <person name="Ding S."/>
            <person name="Wang X."/>
            <person name="Zhu J."/>
            <person name="Ruan X."/>
            <person name="Zhao L."/>
            <person name="Wei J."/>
            <person name="Que T."/>
            <person name="Du C."/>
            <person name="Cheng J."/>
            <person name="Dai P."/>
            <person name="Han X."/>
            <person name="Huang E."/>
            <person name="Gao Y."/>
            <person name="Liu J."/>
            <person name="Shao H."/>
            <person name="Ye R."/>
            <person name="Li L."/>
            <person name="Wei W."/>
            <person name="Wang X."/>
            <person name="Wang C."/>
            <person name="Yang T."/>
            <person name="Huo Q."/>
            <person name="Li W."/>
            <person name="Guo W."/>
            <person name="Chen H."/>
            <person name="Zhou L."/>
            <person name="Ni X."/>
            <person name="Tian J."/>
            <person name="Zhou Y."/>
            <person name="Sheng Y."/>
            <person name="Liu T."/>
            <person name="Pan Y."/>
            <person name="Xia L."/>
            <person name="Li J."/>
            <person name="Zhao F."/>
            <person name="Cao W."/>
        </authorList>
    </citation>
    <scope>NUCLEOTIDE SEQUENCE</scope>
    <source>
        <strain evidence="1">Hyas-2018</strain>
    </source>
</reference>
<organism evidence="1 2">
    <name type="scientific">Hyalomma asiaticum</name>
    <name type="common">Tick</name>
    <dbReference type="NCBI Taxonomy" id="266040"/>
    <lineage>
        <taxon>Eukaryota</taxon>
        <taxon>Metazoa</taxon>
        <taxon>Ecdysozoa</taxon>
        <taxon>Arthropoda</taxon>
        <taxon>Chelicerata</taxon>
        <taxon>Arachnida</taxon>
        <taxon>Acari</taxon>
        <taxon>Parasitiformes</taxon>
        <taxon>Ixodida</taxon>
        <taxon>Ixodoidea</taxon>
        <taxon>Ixodidae</taxon>
        <taxon>Hyalomminae</taxon>
        <taxon>Hyalomma</taxon>
    </lineage>
</organism>
<protein>
    <submittedName>
        <fullName evidence="1">Uncharacterized protein</fullName>
    </submittedName>
</protein>
<keyword evidence="2" id="KW-1185">Reference proteome</keyword>
<name>A0ACB7RUZ4_HYAAI</name>
<gene>
    <name evidence="1" type="ORF">HPB50_008079</name>
</gene>
<sequence length="399" mass="42771">MLVVKCPAFITQEEENGKPRPSTTDKLAATFPAVWRNGGVKGGVDGAIRRRPRRRPNLDVDFEVIQGSPRRGENIDVFLSSGPPVTCVPGSPLLRSCPDTRAGCGATTAVMEGALHLGQQTLTRRPLSRSGAILSAPGVQAPAFVRCLPGRPRISGGAERKLRRPPGRGSGRRVAARAESERRQKQGARKSCASGSQPGGGRKGADAAAIFSATPLSFATPPPLQQSNPRGDPRFRAFGTSCAKSQLTRSARGSSPVRGVRQSSTLPGYRAQTLLDPPLFRASFLDQTGLPSPDEPRGVLEVSDHRPSCTADASVLILRVAAPFRHDDGSPVWLGEADSPRMRYFASLLADISVCRRLRRCAPADFADPVSVTTTIARLRVCLVSQRKSLCERYTLQVP</sequence>
<comment type="caution">
    <text evidence="1">The sequence shown here is derived from an EMBL/GenBank/DDBJ whole genome shotgun (WGS) entry which is preliminary data.</text>
</comment>